<dbReference type="RefSeq" id="WP_013178645.1">
    <property type="nucleotide sequence ID" value="NC_014221.1"/>
</dbReference>
<keyword evidence="4 11" id="KW-0288">FMN</keyword>
<evidence type="ECO:0000256" key="3">
    <source>
        <dbReference type="ARBA" id="ARBA00022630"/>
    </source>
</evidence>
<feature type="binding site" evidence="11">
    <location>
        <begin position="71"/>
        <end position="73"/>
    </location>
    <ligand>
        <name>FMN</name>
        <dbReference type="ChEBI" id="CHEBI:58210"/>
    </ligand>
</feature>
<comment type="catalytic activity">
    <reaction evidence="11">
        <text>isopentenyl diphosphate = dimethylallyl diphosphate</text>
        <dbReference type="Rhea" id="RHEA:23284"/>
        <dbReference type="ChEBI" id="CHEBI:57623"/>
        <dbReference type="ChEBI" id="CHEBI:128769"/>
        <dbReference type="EC" id="5.3.3.2"/>
    </reaction>
</comment>
<keyword evidence="5 11" id="KW-0479">Metal-binding</keyword>
<evidence type="ECO:0000256" key="7">
    <source>
        <dbReference type="ARBA" id="ARBA00022857"/>
    </source>
</evidence>
<dbReference type="eggNOG" id="COG1304">
    <property type="taxonomic scope" value="Bacteria"/>
</dbReference>
<comment type="cofactor">
    <cofactor evidence="1 11">
        <name>FMN</name>
        <dbReference type="ChEBI" id="CHEBI:58210"/>
    </cofactor>
</comment>
<dbReference type="NCBIfam" id="TIGR02151">
    <property type="entry name" value="IPP_isom_2"/>
    <property type="match status" value="1"/>
</dbReference>
<evidence type="ECO:0000256" key="10">
    <source>
        <dbReference type="ARBA" id="ARBA00025810"/>
    </source>
</evidence>
<dbReference type="PIRSF" id="PIRSF003314">
    <property type="entry name" value="IPP_isomerase"/>
    <property type="match status" value="1"/>
</dbReference>
<dbReference type="Pfam" id="PF01070">
    <property type="entry name" value="FMN_dh"/>
    <property type="match status" value="2"/>
</dbReference>
<keyword evidence="14" id="KW-1185">Reference proteome</keyword>
<dbReference type="HAMAP" id="MF_00354">
    <property type="entry name" value="Idi_2"/>
    <property type="match status" value="1"/>
</dbReference>
<dbReference type="AlphaFoldDB" id="D7CRV3"/>
<feature type="binding site" evidence="11">
    <location>
        <begin position="101"/>
        <end position="103"/>
    </location>
    <ligand>
        <name>substrate</name>
    </ligand>
</feature>
<dbReference type="Proteomes" id="UP000000379">
    <property type="component" value="Chromosome"/>
</dbReference>
<feature type="domain" description="FMN-dependent dehydrogenase" evidence="12">
    <location>
        <begin position="31"/>
        <end position="102"/>
    </location>
</feature>
<evidence type="ECO:0000256" key="11">
    <source>
        <dbReference type="HAMAP-Rule" id="MF_00354"/>
    </source>
</evidence>
<feature type="binding site" evidence="11">
    <location>
        <position position="165"/>
    </location>
    <ligand>
        <name>Mg(2+)</name>
        <dbReference type="ChEBI" id="CHEBI:18420"/>
    </ligand>
</feature>
<dbReference type="SUPFAM" id="SSF51395">
    <property type="entry name" value="FMN-linked oxidoreductases"/>
    <property type="match status" value="1"/>
</dbReference>
<evidence type="ECO:0000259" key="12">
    <source>
        <dbReference type="Pfam" id="PF01070"/>
    </source>
</evidence>
<evidence type="ECO:0000256" key="6">
    <source>
        <dbReference type="ARBA" id="ARBA00022842"/>
    </source>
</evidence>
<comment type="function">
    <text evidence="11">Involved in the biosynthesis of isoprenoids. Catalyzes the 1,3-allylic rearrangement of the homoallylic substrate isopentenyl (IPP) to its allylic isomer, dimethylallyl diphosphate (DMAPP).</text>
</comment>
<feature type="domain" description="FMN-dependent dehydrogenase" evidence="12">
    <location>
        <begin position="181"/>
        <end position="337"/>
    </location>
</feature>
<dbReference type="EC" id="5.3.3.2" evidence="11"/>
<dbReference type="KEGG" id="tra:Trad_2168"/>
<dbReference type="Gene3D" id="3.20.20.70">
    <property type="entry name" value="Aldolase class I"/>
    <property type="match status" value="1"/>
</dbReference>
<dbReference type="GO" id="GO:0000287">
    <property type="term" value="F:magnesium ion binding"/>
    <property type="evidence" value="ECO:0007669"/>
    <property type="project" value="UniProtKB-UniRule"/>
</dbReference>
<feature type="binding site" evidence="11">
    <location>
        <begin position="294"/>
        <end position="295"/>
    </location>
    <ligand>
        <name>FMN</name>
        <dbReference type="ChEBI" id="CHEBI:58210"/>
    </ligand>
</feature>
<keyword evidence="2 11" id="KW-0963">Cytoplasm</keyword>
<comment type="cofactor">
    <cofactor evidence="11">
        <name>Mg(2+)</name>
        <dbReference type="ChEBI" id="CHEBI:18420"/>
    </cofactor>
</comment>
<evidence type="ECO:0000256" key="9">
    <source>
        <dbReference type="ARBA" id="ARBA00023235"/>
    </source>
</evidence>
<reference evidence="14" key="1">
    <citation type="submission" date="2010-05" db="EMBL/GenBank/DDBJ databases">
        <title>The complete genome of Truepera radiovictris DSM 17093.</title>
        <authorList>
            <consortium name="US DOE Joint Genome Institute (JGI-PGF)"/>
            <person name="Lucas S."/>
            <person name="Copeland A."/>
            <person name="Lapidus A."/>
            <person name="Glavina del Rio T."/>
            <person name="Dalin E."/>
            <person name="Tice H."/>
            <person name="Bruce D."/>
            <person name="Goodwin L."/>
            <person name="Pitluck S."/>
            <person name="Kyrpides N."/>
            <person name="Mavromatis K."/>
            <person name="Ovchinnikova G."/>
            <person name="Munk A.C."/>
            <person name="Detter J.C."/>
            <person name="Han C."/>
            <person name="Tapia R."/>
            <person name="Land M."/>
            <person name="Hauser L."/>
            <person name="Markowitz V."/>
            <person name="Cheng J.-F."/>
            <person name="Hugenholtz P."/>
            <person name="Woyke T."/>
            <person name="Wu D."/>
            <person name="Tindall B."/>
            <person name="Pomrenke H.G."/>
            <person name="Brambilla E."/>
            <person name="Klenk H.-P."/>
            <person name="Eisen J.A."/>
        </authorList>
    </citation>
    <scope>NUCLEOTIDE SEQUENCE [LARGE SCALE GENOMIC DNA]</scope>
    <source>
        <strain evidence="14">DSM 17093 / CIP 108686 / LMG 22925 / RQ-24</strain>
    </source>
</reference>
<proteinExistence type="inferred from homology"/>
<feature type="binding site" evidence="11">
    <location>
        <position position="129"/>
    </location>
    <ligand>
        <name>FMN</name>
        <dbReference type="ChEBI" id="CHEBI:58210"/>
    </ligand>
</feature>
<name>D7CRV3_TRURR</name>
<dbReference type="CDD" id="cd02811">
    <property type="entry name" value="IDI-2_FMN"/>
    <property type="match status" value="1"/>
</dbReference>
<keyword evidence="3 11" id="KW-0285">Flavoprotein</keyword>
<dbReference type="GO" id="GO:0008299">
    <property type="term" value="P:isoprenoid biosynthetic process"/>
    <property type="evidence" value="ECO:0007669"/>
    <property type="project" value="UniProtKB-UniRule"/>
</dbReference>
<dbReference type="GO" id="GO:0005737">
    <property type="term" value="C:cytoplasm"/>
    <property type="evidence" value="ECO:0007669"/>
    <property type="project" value="UniProtKB-SubCell"/>
</dbReference>
<protein>
    <recommendedName>
        <fullName evidence="11">Isopentenyl-diphosphate delta-isomerase</fullName>
        <shortName evidence="11">IPP isomerase</shortName>
        <ecNumber evidence="11">5.3.3.2</ecNumber>
    </recommendedName>
    <alternativeName>
        <fullName evidence="11">Isopentenyl diphosphate:dimethylallyl diphosphate isomerase</fullName>
    </alternativeName>
    <alternativeName>
        <fullName evidence="11">Isopentenyl pyrophosphate isomerase</fullName>
    </alternativeName>
    <alternativeName>
        <fullName evidence="11">Type 2 isopentenyl diphosphate isomerase</fullName>
        <shortName evidence="11">IDI-2</shortName>
    </alternativeName>
</protein>
<dbReference type="STRING" id="649638.Trad_2168"/>
<evidence type="ECO:0000256" key="2">
    <source>
        <dbReference type="ARBA" id="ARBA00022490"/>
    </source>
</evidence>
<evidence type="ECO:0000256" key="1">
    <source>
        <dbReference type="ARBA" id="ARBA00001917"/>
    </source>
</evidence>
<feature type="binding site" evidence="11">
    <location>
        <position position="101"/>
    </location>
    <ligand>
        <name>FMN</name>
        <dbReference type="ChEBI" id="CHEBI:58210"/>
    </ligand>
</feature>
<evidence type="ECO:0000313" key="14">
    <source>
        <dbReference type="Proteomes" id="UP000000379"/>
    </source>
</evidence>
<feature type="binding site" evidence="11">
    <location>
        <position position="164"/>
    </location>
    <ligand>
        <name>substrate</name>
    </ligand>
</feature>
<dbReference type="PANTHER" id="PTHR43665:SF1">
    <property type="entry name" value="ISOPENTENYL-DIPHOSPHATE DELTA-ISOMERASE"/>
    <property type="match status" value="1"/>
</dbReference>
<dbReference type="GO" id="GO:0004452">
    <property type="term" value="F:isopentenyl-diphosphate delta-isomerase activity"/>
    <property type="evidence" value="ECO:0007669"/>
    <property type="project" value="UniProtKB-UniRule"/>
</dbReference>
<evidence type="ECO:0000256" key="4">
    <source>
        <dbReference type="ARBA" id="ARBA00022643"/>
    </source>
</evidence>
<gene>
    <name evidence="11" type="primary">fni</name>
    <name evidence="13" type="ordered locus">Trad_2168</name>
</gene>
<evidence type="ECO:0000256" key="5">
    <source>
        <dbReference type="ARBA" id="ARBA00022723"/>
    </source>
</evidence>
<comment type="caution">
    <text evidence="11">Lacks conserved residue(s) required for the propagation of feature annotation.</text>
</comment>
<dbReference type="HOGENOM" id="CLU_065515_1_0_0"/>
<feature type="binding site" evidence="11">
    <location>
        <position position="196"/>
    </location>
    <ligand>
        <name>FMN</name>
        <dbReference type="ChEBI" id="CHEBI:58210"/>
    </ligand>
</feature>
<sequence>MSSPPLGPRLEARKLKHLEVCLHYPVEFERTTGFERFELPYRALPESDLSRIDLRTRFLGKPLAAPLLIGAMTGGAARAALINRHLAEAAQRLGIGLMLGSQRVMLEHPEALASFQVRRYAPEALLIGNLGVAQLNKGYGAAELTRAVSLIQADALALHTNPLQEALQPGGDADFSALVPKLHALVPELPFPVLLKEVGHGLSPAVAAAVEGAGFAALDVAGAGGTSWAKVELYARYGELRHPELAEWGIPTADALLGVRRALPEMPLVASGGVRTGLDAAKALAMGAQVVALARPLLAPALESAEAVVAHLKTLLWELRVAMHCAGASDLAALARTELLPRRA</sequence>
<feature type="binding site" evidence="11">
    <location>
        <begin position="273"/>
        <end position="275"/>
    </location>
    <ligand>
        <name>FMN</name>
        <dbReference type="ChEBI" id="CHEBI:58210"/>
    </ligand>
</feature>
<keyword evidence="9 11" id="KW-0413">Isomerase</keyword>
<feature type="binding site" evidence="11">
    <location>
        <position position="226"/>
    </location>
    <ligand>
        <name>FMN</name>
        <dbReference type="ChEBI" id="CHEBI:58210"/>
    </ligand>
</feature>
<dbReference type="GO" id="GO:0070402">
    <property type="term" value="F:NADPH binding"/>
    <property type="evidence" value="ECO:0007669"/>
    <property type="project" value="UniProtKB-UniRule"/>
</dbReference>
<keyword evidence="6 11" id="KW-0460">Magnesium</keyword>
<dbReference type="InterPro" id="IPR013785">
    <property type="entry name" value="Aldolase_TIM"/>
</dbReference>
<comment type="similarity">
    <text evidence="11">Belongs to the IPP isomerase type 2 family.</text>
</comment>
<evidence type="ECO:0000256" key="8">
    <source>
        <dbReference type="ARBA" id="ARBA00023229"/>
    </source>
</evidence>
<evidence type="ECO:0000313" key="13">
    <source>
        <dbReference type="EMBL" id="ADI15281.1"/>
    </source>
</evidence>
<comment type="cofactor">
    <cofactor evidence="11">
        <name>NADPH</name>
        <dbReference type="ChEBI" id="CHEBI:57783"/>
    </cofactor>
</comment>
<dbReference type="EMBL" id="CP002049">
    <property type="protein sequence ID" value="ADI15281.1"/>
    <property type="molecule type" value="Genomic_DNA"/>
</dbReference>
<feature type="binding site" evidence="11">
    <location>
        <begin position="13"/>
        <end position="14"/>
    </location>
    <ligand>
        <name>substrate</name>
    </ligand>
</feature>
<dbReference type="InterPro" id="IPR000262">
    <property type="entry name" value="FMN-dep_DH"/>
</dbReference>
<comment type="subcellular location">
    <subcellularLocation>
        <location evidence="11">Cytoplasm</location>
    </subcellularLocation>
</comment>
<dbReference type="GO" id="GO:0010181">
    <property type="term" value="F:FMN binding"/>
    <property type="evidence" value="ECO:0007669"/>
    <property type="project" value="UniProtKB-UniRule"/>
</dbReference>
<dbReference type="PANTHER" id="PTHR43665">
    <property type="entry name" value="ISOPENTENYL-DIPHOSPHATE DELTA-ISOMERASE"/>
    <property type="match status" value="1"/>
</dbReference>
<accession>D7CRV3</accession>
<organism evidence="13 14">
    <name type="scientific">Truepera radiovictrix (strain DSM 17093 / CIP 108686 / LMG 22925 / RQ-24)</name>
    <dbReference type="NCBI Taxonomy" id="649638"/>
    <lineage>
        <taxon>Bacteria</taxon>
        <taxon>Thermotogati</taxon>
        <taxon>Deinococcota</taxon>
        <taxon>Deinococci</taxon>
        <taxon>Trueperales</taxon>
        <taxon>Trueperaceae</taxon>
        <taxon>Truepera</taxon>
    </lineage>
</organism>
<dbReference type="GO" id="GO:0016491">
    <property type="term" value="F:oxidoreductase activity"/>
    <property type="evidence" value="ECO:0007669"/>
    <property type="project" value="InterPro"/>
</dbReference>
<comment type="subunit">
    <text evidence="10 11">Homooctamer. Dimer of tetramers.</text>
</comment>
<keyword evidence="7 11" id="KW-0521">NADP</keyword>
<dbReference type="InterPro" id="IPR011179">
    <property type="entry name" value="IPdP_isomerase"/>
</dbReference>
<reference evidence="13 14" key="2">
    <citation type="journal article" date="2011" name="Stand. Genomic Sci.">
        <title>Complete genome sequence of Truepera radiovictrix type strain (RQ-24).</title>
        <authorList>
            <person name="Ivanova N."/>
            <person name="Rohde C."/>
            <person name="Munk C."/>
            <person name="Nolan M."/>
            <person name="Lucas S."/>
            <person name="Del Rio T.G."/>
            <person name="Tice H."/>
            <person name="Deshpande S."/>
            <person name="Cheng J.F."/>
            <person name="Tapia R."/>
            <person name="Han C."/>
            <person name="Goodwin L."/>
            <person name="Pitluck S."/>
            <person name="Liolios K."/>
            <person name="Mavromatis K."/>
            <person name="Mikhailova N."/>
            <person name="Pati A."/>
            <person name="Chen A."/>
            <person name="Palaniappan K."/>
            <person name="Land M."/>
            <person name="Hauser L."/>
            <person name="Chang Y.J."/>
            <person name="Jeffries C.D."/>
            <person name="Brambilla E."/>
            <person name="Rohde M."/>
            <person name="Goker M."/>
            <person name="Tindall B.J."/>
            <person name="Woyke T."/>
            <person name="Bristow J."/>
            <person name="Eisen J.A."/>
            <person name="Markowitz V."/>
            <person name="Hugenholtz P."/>
            <person name="Kyrpides N.C."/>
            <person name="Klenk H.P."/>
            <person name="Lapidus A."/>
        </authorList>
    </citation>
    <scope>NUCLEOTIDE SEQUENCE [LARGE SCALE GENOMIC DNA]</scope>
    <source>
        <strain evidence="14">DSM 17093 / CIP 108686 / LMG 22925 / RQ-24</strain>
    </source>
</reference>
<keyword evidence="8 11" id="KW-0414">Isoprene biosynthesis</keyword>